<dbReference type="GO" id="GO:0005886">
    <property type="term" value="C:plasma membrane"/>
    <property type="evidence" value="ECO:0007669"/>
    <property type="project" value="UniProtKB-SubCell"/>
</dbReference>
<comment type="caution">
    <text evidence="2">The sequence shown here is derived from an EMBL/GenBank/DDBJ whole genome shotgun (WGS) entry which is preliminary data.</text>
</comment>
<dbReference type="AlphaFoldDB" id="A0A261TRD8"/>
<reference evidence="2 3" key="1">
    <citation type="submission" date="2017-05" db="EMBL/GenBank/DDBJ databases">
        <title>Complete and WGS of Bordetella genogroups.</title>
        <authorList>
            <person name="Spilker T."/>
            <person name="LiPuma J."/>
        </authorList>
    </citation>
    <scope>NUCLEOTIDE SEQUENCE [LARGE SCALE GENOMIC DNA]</scope>
    <source>
        <strain evidence="2 3">AU10456</strain>
    </source>
</reference>
<sequence>MRHLRTHTLHRLRRRWQGHWPLIKRVLIVLVLLVVGGLIFHVARSIDWPQVWSAMRDIPSRNIAIAGGLVVAGYLAYASLDLLAKRYTRHKLPSLQVAGVALVSYAMNLNLGVLVGGLGMRLRLYAKLGVRKSVATRVALFSAATNWIGYAFVGGAVFVSGAVPVPADWEIGRGVLRIIGVVILVLGVVYIGYCARARQRSYRLFGQHLVLPGGRMAVAQTLLAALSWTIMGTIMWVLMQGKADYAAVLGVLLCTSFAALVTRIPGGLGTTEAIFMAAFAGQLPGYQVLGAALTYRALYAVVPLGVAVLAYGIIETRLAWRARHGGGQVRHS</sequence>
<gene>
    <name evidence="2" type="ORF">CAL25_09675</name>
</gene>
<dbReference type="RefSeq" id="WP_094799743.1">
    <property type="nucleotide sequence ID" value="NZ_NEVP01000006.1"/>
</dbReference>
<protein>
    <recommendedName>
        <fullName evidence="4">Lysylphosphatidylglycerol synthetase</fullName>
    </recommendedName>
</protein>
<feature type="transmembrane region" description="Helical" evidence="1">
    <location>
        <begin position="175"/>
        <end position="195"/>
    </location>
</feature>
<keyword evidence="1" id="KW-0472">Membrane</keyword>
<accession>A0A261TRD8</accession>
<dbReference type="OrthoDB" id="5998304at2"/>
<proteinExistence type="predicted"/>
<keyword evidence="1" id="KW-0812">Transmembrane</keyword>
<dbReference type="EMBL" id="NEVP01000006">
    <property type="protein sequence ID" value="OZI52234.1"/>
    <property type="molecule type" value="Genomic_DNA"/>
</dbReference>
<evidence type="ECO:0000256" key="1">
    <source>
        <dbReference type="SAM" id="Phobius"/>
    </source>
</evidence>
<feature type="transmembrane region" description="Helical" evidence="1">
    <location>
        <begin position="138"/>
        <end position="163"/>
    </location>
</feature>
<dbReference type="Proteomes" id="UP000216913">
    <property type="component" value="Unassembled WGS sequence"/>
</dbReference>
<evidence type="ECO:0008006" key="4">
    <source>
        <dbReference type="Google" id="ProtNLM"/>
    </source>
</evidence>
<keyword evidence="3" id="KW-1185">Reference proteome</keyword>
<organism evidence="2 3">
    <name type="scientific">Bordetella genomosp. 5</name>
    <dbReference type="NCBI Taxonomy" id="1395608"/>
    <lineage>
        <taxon>Bacteria</taxon>
        <taxon>Pseudomonadati</taxon>
        <taxon>Pseudomonadota</taxon>
        <taxon>Betaproteobacteria</taxon>
        <taxon>Burkholderiales</taxon>
        <taxon>Alcaligenaceae</taxon>
        <taxon>Bordetella</taxon>
    </lineage>
</organism>
<feature type="transmembrane region" description="Helical" evidence="1">
    <location>
        <begin position="22"/>
        <end position="43"/>
    </location>
</feature>
<keyword evidence="1" id="KW-1133">Transmembrane helix</keyword>
<feature type="transmembrane region" description="Helical" evidence="1">
    <location>
        <begin position="297"/>
        <end position="314"/>
    </location>
</feature>
<feature type="transmembrane region" description="Helical" evidence="1">
    <location>
        <begin position="216"/>
        <end position="239"/>
    </location>
</feature>
<name>A0A261TRD8_9BORD</name>
<feature type="transmembrane region" description="Helical" evidence="1">
    <location>
        <begin position="95"/>
        <end position="118"/>
    </location>
</feature>
<feature type="transmembrane region" description="Helical" evidence="1">
    <location>
        <begin position="63"/>
        <end position="83"/>
    </location>
</feature>
<evidence type="ECO:0000313" key="2">
    <source>
        <dbReference type="EMBL" id="OZI52234.1"/>
    </source>
</evidence>
<feature type="transmembrane region" description="Helical" evidence="1">
    <location>
        <begin position="245"/>
        <end position="261"/>
    </location>
</feature>
<evidence type="ECO:0000313" key="3">
    <source>
        <dbReference type="Proteomes" id="UP000216913"/>
    </source>
</evidence>